<dbReference type="Gene3D" id="1.25.40.10">
    <property type="entry name" value="Tetratricopeptide repeat domain"/>
    <property type="match status" value="2"/>
</dbReference>
<evidence type="ECO:0000313" key="4">
    <source>
        <dbReference type="Proteomes" id="UP000023152"/>
    </source>
</evidence>
<feature type="non-terminal residue" evidence="3">
    <location>
        <position position="544"/>
    </location>
</feature>
<evidence type="ECO:0000256" key="2">
    <source>
        <dbReference type="SAM" id="MobiDB-lite"/>
    </source>
</evidence>
<feature type="region of interest" description="Disordered" evidence="2">
    <location>
        <begin position="20"/>
        <end position="123"/>
    </location>
</feature>
<feature type="compositionally biased region" description="Low complexity" evidence="2">
    <location>
        <begin position="315"/>
        <end position="338"/>
    </location>
</feature>
<feature type="compositionally biased region" description="Polar residues" evidence="2">
    <location>
        <begin position="29"/>
        <end position="38"/>
    </location>
</feature>
<proteinExistence type="predicted"/>
<protein>
    <submittedName>
        <fullName evidence="3">Uncharacterized protein</fullName>
    </submittedName>
</protein>
<feature type="repeat" description="TPR" evidence="1">
    <location>
        <begin position="144"/>
        <end position="177"/>
    </location>
</feature>
<evidence type="ECO:0000313" key="3">
    <source>
        <dbReference type="EMBL" id="ETO14219.1"/>
    </source>
</evidence>
<sequence>MGGYESSEIDATVRDYLNNESSGAAADTSGGNIKQKASQYEVAKTEQRQQASIAERNEVERGEPESGIRKKGKKGGGRDDDDDRIDNEEEEENENVKEKENENEKNEEEQSEQDQRRIAEKMSQDKVSYERRWIDAISEDPKSSSVRVQFANYLFSQHRFEEAQFQFDAALRLDPNNIIALYDLAFMKHHQFYHAFSQTKLAEALECANAAVQNYHKVLQIEENDVETHYQLALLYLTQLETCVSSSIDDISSPIASFANELLTNEDSDEEEEEDNNNNNNNNNEEQKGGMHLSKNKTKSYLHYLEEKIDDKHNNSNNNEKNNNSNNNNNNNNNNVSNEHNRYKHNNDNDNNNNDEDEDETDVITNRNTHGSSLSRRNNRKKKTIGRGRYSPWYHQRHELIDLCSRHALICLDYVTEFDPVAFGANITYARLLYLQCVPPFVYSYTSEQQREKIDLGLKKLHEALEINEMDATLHHDLALLYSHDCRRDYVIAEQHWKQAHELDRANSLYLAQLGYLCQYKLKKIPQAIHYYDMVLQLTTTHSQ</sequence>
<feature type="compositionally biased region" description="Acidic residues" evidence="2">
    <location>
        <begin position="79"/>
        <end position="93"/>
    </location>
</feature>
<dbReference type="SUPFAM" id="SSF48452">
    <property type="entry name" value="TPR-like"/>
    <property type="match status" value="2"/>
</dbReference>
<accession>X6MK25</accession>
<dbReference type="Proteomes" id="UP000023152">
    <property type="component" value="Unassembled WGS sequence"/>
</dbReference>
<reference evidence="3 4" key="1">
    <citation type="journal article" date="2013" name="Curr. Biol.">
        <title>The Genome of the Foraminiferan Reticulomyxa filosa.</title>
        <authorList>
            <person name="Glockner G."/>
            <person name="Hulsmann N."/>
            <person name="Schleicher M."/>
            <person name="Noegel A.A."/>
            <person name="Eichinger L."/>
            <person name="Gallinger C."/>
            <person name="Pawlowski J."/>
            <person name="Sierra R."/>
            <person name="Euteneuer U."/>
            <person name="Pillet L."/>
            <person name="Moustafa A."/>
            <person name="Platzer M."/>
            <person name="Groth M."/>
            <person name="Szafranski K."/>
            <person name="Schliwa M."/>
        </authorList>
    </citation>
    <scope>NUCLEOTIDE SEQUENCE [LARGE SCALE GENOMIC DNA]</scope>
</reference>
<gene>
    <name evidence="3" type="ORF">RFI_23150</name>
</gene>
<keyword evidence="4" id="KW-1185">Reference proteome</keyword>
<feature type="compositionally biased region" description="Acidic residues" evidence="2">
    <location>
        <begin position="353"/>
        <end position="362"/>
    </location>
</feature>
<dbReference type="GO" id="GO:0004402">
    <property type="term" value="F:histone acetyltransferase activity"/>
    <property type="evidence" value="ECO:0007669"/>
    <property type="project" value="TreeGrafter"/>
</dbReference>
<dbReference type="AlphaFoldDB" id="X6MK25"/>
<organism evidence="3 4">
    <name type="scientific">Reticulomyxa filosa</name>
    <dbReference type="NCBI Taxonomy" id="46433"/>
    <lineage>
        <taxon>Eukaryota</taxon>
        <taxon>Sar</taxon>
        <taxon>Rhizaria</taxon>
        <taxon>Retaria</taxon>
        <taxon>Foraminifera</taxon>
        <taxon>Monothalamids</taxon>
        <taxon>Reticulomyxidae</taxon>
        <taxon>Reticulomyxa</taxon>
    </lineage>
</organism>
<dbReference type="InterPro" id="IPR011990">
    <property type="entry name" value="TPR-like_helical_dom_sf"/>
</dbReference>
<evidence type="ECO:0000256" key="1">
    <source>
        <dbReference type="PROSITE-ProRule" id="PRU00339"/>
    </source>
</evidence>
<dbReference type="InterPro" id="IPR019734">
    <property type="entry name" value="TPR_rpt"/>
</dbReference>
<comment type="caution">
    <text evidence="3">The sequence shown here is derived from an EMBL/GenBank/DDBJ whole genome shotgun (WGS) entry which is preliminary data.</text>
</comment>
<dbReference type="SMART" id="SM00028">
    <property type="entry name" value="TPR"/>
    <property type="match status" value="3"/>
</dbReference>
<feature type="compositionally biased region" description="Basic and acidic residues" evidence="2">
    <location>
        <begin position="55"/>
        <end position="68"/>
    </location>
</feature>
<name>X6MK25_RETFI</name>
<dbReference type="EMBL" id="ASPP01020160">
    <property type="protein sequence ID" value="ETO14219.1"/>
    <property type="molecule type" value="Genomic_DNA"/>
</dbReference>
<dbReference type="PANTHER" id="PTHR20916:SF26">
    <property type="entry name" value="CYSTEINE-RICH PROTEIN 2-BINDING PROTEIN"/>
    <property type="match status" value="1"/>
</dbReference>
<feature type="compositionally biased region" description="Polar residues" evidence="2">
    <location>
        <begin position="363"/>
        <end position="376"/>
    </location>
</feature>
<keyword evidence="1" id="KW-0802">TPR repeat</keyword>
<feature type="region of interest" description="Disordered" evidence="2">
    <location>
        <begin position="309"/>
        <end position="383"/>
    </location>
</feature>
<dbReference type="PANTHER" id="PTHR20916">
    <property type="entry name" value="CYSTEINE AND GLYCINE-RICH PROTEIN 2 BINDING PROTEIN"/>
    <property type="match status" value="1"/>
</dbReference>
<feature type="compositionally biased region" description="Basic and acidic residues" evidence="2">
    <location>
        <begin position="94"/>
        <end position="104"/>
    </location>
</feature>
<feature type="compositionally biased region" description="Basic and acidic residues" evidence="2">
    <location>
        <begin position="339"/>
        <end position="348"/>
    </location>
</feature>
<feature type="compositionally biased region" description="Acidic residues" evidence="2">
    <location>
        <begin position="265"/>
        <end position="276"/>
    </location>
</feature>
<feature type="compositionally biased region" description="Basic and acidic residues" evidence="2">
    <location>
        <begin position="113"/>
        <end position="123"/>
    </location>
</feature>
<dbReference type="PROSITE" id="PS50005">
    <property type="entry name" value="TPR"/>
    <property type="match status" value="1"/>
</dbReference>
<feature type="region of interest" description="Disordered" evidence="2">
    <location>
        <begin position="265"/>
        <end position="294"/>
    </location>
</feature>